<dbReference type="AlphaFoldDB" id="A0A395W714"/>
<dbReference type="Pfam" id="PF10825">
    <property type="entry name" value="DUF2752"/>
    <property type="match status" value="1"/>
</dbReference>
<name>A0A395W714_9FIRM</name>
<evidence type="ECO:0000256" key="1">
    <source>
        <dbReference type="SAM" id="Phobius"/>
    </source>
</evidence>
<proteinExistence type="predicted"/>
<keyword evidence="1" id="KW-0812">Transmembrane</keyword>
<keyword evidence="1" id="KW-1133">Transmembrane helix</keyword>
<dbReference type="Proteomes" id="UP000265489">
    <property type="component" value="Unassembled WGS sequence"/>
</dbReference>
<sequence length="124" mass="14778">MDFQKTKTLGIVLILFLLLLFYKCPIQSVTGLPCPGCNMKTSLYYLLHFKFSLSLYYHALLIPTLIVFVVVLMNLNKPERVKKLLIIWAVFMIVYYIYRMIVYFPNSPMMYSKENLIYFIFRHV</sequence>
<accession>A0A395W714</accession>
<gene>
    <name evidence="2" type="ORF">DWW32_12220</name>
</gene>
<evidence type="ECO:0000313" key="2">
    <source>
        <dbReference type="EMBL" id="RGU89075.1"/>
    </source>
</evidence>
<comment type="caution">
    <text evidence="2">The sequence shown here is derived from an EMBL/GenBank/DDBJ whole genome shotgun (WGS) entry which is preliminary data.</text>
</comment>
<keyword evidence="1" id="KW-0472">Membrane</keyword>
<feature type="transmembrane region" description="Helical" evidence="1">
    <location>
        <begin position="85"/>
        <end position="104"/>
    </location>
</feature>
<feature type="transmembrane region" description="Helical" evidence="1">
    <location>
        <begin position="55"/>
        <end position="73"/>
    </location>
</feature>
<dbReference type="EMBL" id="QRYQ01000035">
    <property type="protein sequence ID" value="RGU89075.1"/>
    <property type="molecule type" value="Genomic_DNA"/>
</dbReference>
<dbReference type="InterPro" id="IPR021215">
    <property type="entry name" value="DUF2752"/>
</dbReference>
<organism evidence="2 3">
    <name type="scientific">Holdemanella biformis</name>
    <dbReference type="NCBI Taxonomy" id="1735"/>
    <lineage>
        <taxon>Bacteria</taxon>
        <taxon>Bacillati</taxon>
        <taxon>Bacillota</taxon>
        <taxon>Erysipelotrichia</taxon>
        <taxon>Erysipelotrichales</taxon>
        <taxon>Erysipelotrichaceae</taxon>
        <taxon>Holdemanella</taxon>
    </lineage>
</organism>
<evidence type="ECO:0000313" key="3">
    <source>
        <dbReference type="Proteomes" id="UP000265489"/>
    </source>
</evidence>
<reference evidence="2 3" key="1">
    <citation type="submission" date="2018-08" db="EMBL/GenBank/DDBJ databases">
        <title>A genome reference for cultivated species of the human gut microbiota.</title>
        <authorList>
            <person name="Zou Y."/>
            <person name="Xue W."/>
            <person name="Luo G."/>
        </authorList>
    </citation>
    <scope>NUCLEOTIDE SEQUENCE [LARGE SCALE GENOMIC DNA]</scope>
    <source>
        <strain evidence="2 3">AF15-20</strain>
    </source>
</reference>
<protein>
    <submittedName>
        <fullName evidence="2">DUF2752 domain-containing protein</fullName>
    </submittedName>
</protein>